<keyword evidence="6 8" id="KW-0456">Lyase</keyword>
<reference evidence="9 10" key="1">
    <citation type="submission" date="2017-08" db="EMBL/GenBank/DDBJ databases">
        <title>Infants hospitalized years apart are colonized by the same room-sourced microbial strains.</title>
        <authorList>
            <person name="Brooks B."/>
            <person name="Olm M.R."/>
            <person name="Firek B.A."/>
            <person name="Baker R."/>
            <person name="Thomas B.C."/>
            <person name="Morowitz M.J."/>
            <person name="Banfield J.F."/>
        </authorList>
    </citation>
    <scope>NUCLEOTIDE SEQUENCE [LARGE SCALE GENOMIC DNA]</scope>
    <source>
        <strain evidence="9">S2_006_000_R2_64</strain>
    </source>
</reference>
<evidence type="ECO:0000256" key="7">
    <source>
        <dbReference type="ARBA" id="ARBA00025049"/>
    </source>
</evidence>
<name>A0A2W5FG26_9BACT</name>
<dbReference type="NCBIfam" id="NF000582">
    <property type="entry name" value="PRK00006.1"/>
    <property type="match status" value="1"/>
</dbReference>
<dbReference type="InterPro" id="IPR010084">
    <property type="entry name" value="FabZ"/>
</dbReference>
<evidence type="ECO:0000256" key="8">
    <source>
        <dbReference type="HAMAP-Rule" id="MF_00406"/>
    </source>
</evidence>
<comment type="function">
    <text evidence="7 8">Involved in unsaturated fatty acids biosynthesis. Catalyzes the dehydration of short chain beta-hydroxyacyl-ACPs and long chain saturated and unsaturated beta-hydroxyacyl-ACPs.</text>
</comment>
<keyword evidence="2 8" id="KW-0963">Cytoplasm</keyword>
<organism evidence="9 10">
    <name type="scientific">Micavibrio aeruginosavorus</name>
    <dbReference type="NCBI Taxonomy" id="349221"/>
    <lineage>
        <taxon>Bacteria</taxon>
        <taxon>Pseudomonadati</taxon>
        <taxon>Bdellovibrionota</taxon>
        <taxon>Bdellovibrionia</taxon>
        <taxon>Bdellovibrionales</taxon>
        <taxon>Pseudobdellovibrionaceae</taxon>
        <taxon>Micavibrio</taxon>
    </lineage>
</organism>
<protein>
    <recommendedName>
        <fullName evidence="8">3-hydroxyacyl-[acyl-carrier-protein] dehydratase FabZ</fullName>
        <ecNumber evidence="8">4.2.1.59</ecNumber>
    </recommendedName>
    <alternativeName>
        <fullName evidence="8">(3R)-hydroxymyristoyl-[acyl-carrier-protein] dehydratase</fullName>
        <shortName evidence="8">(3R)-hydroxymyristoyl-ACP dehydrase</shortName>
    </alternativeName>
    <alternativeName>
        <fullName evidence="8">Beta-hydroxyacyl-ACP dehydratase</fullName>
    </alternativeName>
</protein>
<dbReference type="InterPro" id="IPR029069">
    <property type="entry name" value="HotDog_dom_sf"/>
</dbReference>
<dbReference type="PANTHER" id="PTHR30272:SF1">
    <property type="entry name" value="3-HYDROXYACYL-[ACYL-CARRIER-PROTEIN] DEHYDRATASE"/>
    <property type="match status" value="1"/>
</dbReference>
<evidence type="ECO:0000256" key="5">
    <source>
        <dbReference type="ARBA" id="ARBA00023098"/>
    </source>
</evidence>
<evidence type="ECO:0000256" key="1">
    <source>
        <dbReference type="ARBA" id="ARBA00004496"/>
    </source>
</evidence>
<comment type="catalytic activity">
    <reaction evidence="8">
        <text>a (3R)-hydroxyacyl-[ACP] = a (2E)-enoyl-[ACP] + H2O</text>
        <dbReference type="Rhea" id="RHEA:13097"/>
        <dbReference type="Rhea" id="RHEA-COMP:9925"/>
        <dbReference type="Rhea" id="RHEA-COMP:9945"/>
        <dbReference type="ChEBI" id="CHEBI:15377"/>
        <dbReference type="ChEBI" id="CHEBI:78784"/>
        <dbReference type="ChEBI" id="CHEBI:78827"/>
        <dbReference type="EC" id="4.2.1.59"/>
    </reaction>
</comment>
<keyword evidence="5 8" id="KW-0443">Lipid metabolism</keyword>
<evidence type="ECO:0000256" key="4">
    <source>
        <dbReference type="ARBA" id="ARBA00022556"/>
    </source>
</evidence>
<dbReference type="EC" id="4.2.1.59" evidence="8"/>
<comment type="similarity">
    <text evidence="8">Belongs to the thioester dehydratase family. FabZ subfamily.</text>
</comment>
<evidence type="ECO:0000313" key="10">
    <source>
        <dbReference type="Proteomes" id="UP000249739"/>
    </source>
</evidence>
<dbReference type="SUPFAM" id="SSF54637">
    <property type="entry name" value="Thioesterase/thiol ester dehydrase-isomerase"/>
    <property type="match status" value="1"/>
</dbReference>
<keyword evidence="3 8" id="KW-0444">Lipid biosynthesis</keyword>
<evidence type="ECO:0000256" key="3">
    <source>
        <dbReference type="ARBA" id="ARBA00022516"/>
    </source>
</evidence>
<dbReference type="HAMAP" id="MF_00406">
    <property type="entry name" value="FabZ"/>
    <property type="match status" value="1"/>
</dbReference>
<feature type="active site" evidence="8">
    <location>
        <position position="53"/>
    </location>
</feature>
<evidence type="ECO:0000256" key="6">
    <source>
        <dbReference type="ARBA" id="ARBA00023239"/>
    </source>
</evidence>
<dbReference type="PANTHER" id="PTHR30272">
    <property type="entry name" value="3-HYDROXYACYL-[ACYL-CARRIER-PROTEIN] DEHYDRATASE"/>
    <property type="match status" value="1"/>
</dbReference>
<dbReference type="GO" id="GO:0006633">
    <property type="term" value="P:fatty acid biosynthetic process"/>
    <property type="evidence" value="ECO:0007669"/>
    <property type="project" value="UniProtKB-UniRule"/>
</dbReference>
<dbReference type="GO" id="GO:0005737">
    <property type="term" value="C:cytoplasm"/>
    <property type="evidence" value="ECO:0007669"/>
    <property type="project" value="UniProtKB-SubCell"/>
</dbReference>
<dbReference type="GO" id="GO:0009245">
    <property type="term" value="P:lipid A biosynthetic process"/>
    <property type="evidence" value="ECO:0007669"/>
    <property type="project" value="UniProtKB-UniRule"/>
</dbReference>
<comment type="caution">
    <text evidence="9">The sequence shown here is derived from an EMBL/GenBank/DDBJ whole genome shotgun (WGS) entry which is preliminary data.</text>
</comment>
<comment type="subcellular location">
    <subcellularLocation>
        <location evidence="1 8">Cytoplasm</location>
    </subcellularLocation>
</comment>
<evidence type="ECO:0000313" key="9">
    <source>
        <dbReference type="EMBL" id="PZP54945.1"/>
    </source>
</evidence>
<dbReference type="CDD" id="cd01288">
    <property type="entry name" value="FabZ"/>
    <property type="match status" value="1"/>
</dbReference>
<proteinExistence type="inferred from homology"/>
<dbReference type="AlphaFoldDB" id="A0A2W5FG26"/>
<gene>
    <name evidence="8 9" type="primary">fabZ</name>
    <name evidence="9" type="ORF">DI586_08405</name>
</gene>
<dbReference type="InterPro" id="IPR013114">
    <property type="entry name" value="FabA_FabZ"/>
</dbReference>
<dbReference type="Pfam" id="PF07977">
    <property type="entry name" value="FabA"/>
    <property type="match status" value="1"/>
</dbReference>
<dbReference type="FunFam" id="3.10.129.10:FF:000001">
    <property type="entry name" value="3-hydroxyacyl-[acyl-carrier-protein] dehydratase FabZ"/>
    <property type="match status" value="1"/>
</dbReference>
<dbReference type="Proteomes" id="UP000249739">
    <property type="component" value="Unassembled WGS sequence"/>
</dbReference>
<dbReference type="EMBL" id="QFOT01000099">
    <property type="protein sequence ID" value="PZP54945.1"/>
    <property type="molecule type" value="Genomic_DNA"/>
</dbReference>
<dbReference type="NCBIfam" id="TIGR01750">
    <property type="entry name" value="fabZ"/>
    <property type="match status" value="1"/>
</dbReference>
<dbReference type="Gene3D" id="3.10.129.10">
    <property type="entry name" value="Hotdog Thioesterase"/>
    <property type="match status" value="1"/>
</dbReference>
<sequence length="155" mass="17072">MTQILPIDVRKIMDMIPHRYPMLLIDRIVEFEPNIMATGLKNVTINEDFFNGHFPGAPVMPGVLIIEAMAQTSAVLVVASNPKDGEGKLVYFMTIESAKFRKPVVPGDQILLTVTTIKSRGAVWKFKGEARVDGQLVAEAEFGAMIVDPDKNVTS</sequence>
<accession>A0A2W5FG26</accession>
<dbReference type="GO" id="GO:0016020">
    <property type="term" value="C:membrane"/>
    <property type="evidence" value="ECO:0007669"/>
    <property type="project" value="GOC"/>
</dbReference>
<evidence type="ECO:0000256" key="2">
    <source>
        <dbReference type="ARBA" id="ARBA00022490"/>
    </source>
</evidence>
<dbReference type="GO" id="GO:0019171">
    <property type="term" value="F:(3R)-hydroxyacyl-[acyl-carrier-protein] dehydratase activity"/>
    <property type="evidence" value="ECO:0007669"/>
    <property type="project" value="UniProtKB-EC"/>
</dbReference>
<keyword evidence="4 8" id="KW-0441">Lipid A biosynthesis</keyword>